<dbReference type="PIRSF" id="PIRSF026649">
    <property type="entry name" value="MsbB"/>
    <property type="match status" value="1"/>
</dbReference>
<dbReference type="GO" id="GO:0008913">
    <property type="term" value="F:Kdo2-lipid IVA acyltransferase activity"/>
    <property type="evidence" value="ECO:0007669"/>
    <property type="project" value="UniProtKB-EC"/>
</dbReference>
<dbReference type="AlphaFoldDB" id="A0A1E2VBC2"/>
<dbReference type="EMBL" id="MDTQ01000001">
    <property type="protein sequence ID" value="ODC04297.1"/>
    <property type="molecule type" value="Genomic_DNA"/>
</dbReference>
<dbReference type="UniPathway" id="UPA00360">
    <property type="reaction ID" value="UER00485"/>
</dbReference>
<dbReference type="OrthoDB" id="9803456at2"/>
<evidence type="ECO:0000256" key="8">
    <source>
        <dbReference type="ARBA" id="ARBA00023315"/>
    </source>
</evidence>
<dbReference type="GO" id="GO:0009245">
    <property type="term" value="P:lipid A biosynthetic process"/>
    <property type="evidence" value="ECO:0007669"/>
    <property type="project" value="InterPro"/>
</dbReference>
<comment type="function">
    <text evidence="9">Catalyzes the transfer of an acyl chain from an acyl-[acyl-carrier-protein] (ACP) to a Kdo(2)-lipid IV(A) to form a Kdo(2)-(acyl)-lipid IV(A).</text>
</comment>
<reference evidence="10 11" key="1">
    <citation type="submission" date="2016-08" db="EMBL/GenBank/DDBJ databases">
        <authorList>
            <person name="Seilhamer J.J."/>
        </authorList>
    </citation>
    <scope>NUCLEOTIDE SEQUENCE [LARGE SCALE GENOMIC DNA]</scope>
    <source>
        <strain evidence="10 11">PH27A</strain>
    </source>
</reference>
<dbReference type="Proteomes" id="UP000094291">
    <property type="component" value="Unassembled WGS sequence"/>
</dbReference>
<dbReference type="GO" id="GO:0036104">
    <property type="term" value="P:Kdo2-lipid A biosynthetic process"/>
    <property type="evidence" value="ECO:0007669"/>
    <property type="project" value="UniProtKB-UniRule"/>
</dbReference>
<keyword evidence="5 9" id="KW-0448">Lipopolysaccharide biosynthesis</keyword>
<comment type="pathway">
    <text evidence="9">Glycolipid biosynthesis; KDO(2)-lipid A biosynthesis; KDO(2)-lipid A from CMP-3-deoxy-D-manno-octulosonate and lipid IV(A): step 3/4.</text>
</comment>
<dbReference type="PANTHER" id="PTHR30606:SF9">
    <property type="entry name" value="LIPID A BIOSYNTHESIS LAUROYLTRANSFERASE"/>
    <property type="match status" value="1"/>
</dbReference>
<sequence>MAKTRYPKSYAHPRYWPTWFTIGAMHIMAWLPTPWRTRLGRALGWLAWHLAKRRRHITETNIRLAFPDLSSKAQQELAYESFIQNGISLPETAVAWCRDIQFLRTKTTFKGLEHVDKALQEGRGALLMGAHYAVLDLSAALVNLERTVDSTYRPHDNPLFNDFMMKGRARSLEEALDKNNLRRVLTRLKQNKLVWYAPDQDYGRKVSVFAPFFGQSAASIKMTARIAKMTGTACIPLRVHRKPDNEHYEIEFYPPLSDFPSGDEIADARRVNAALELMIEQAPAQYMWMHRRFKTRPEGEASVY</sequence>
<evidence type="ECO:0000256" key="4">
    <source>
        <dbReference type="ARBA" id="ARBA00022692"/>
    </source>
</evidence>
<dbReference type="InterPro" id="IPR011920">
    <property type="entry name" value="Lipid_A_LpxL_LpxP"/>
</dbReference>
<dbReference type="STRING" id="197479.BFW38_12905"/>
<dbReference type="GO" id="GO:0009103">
    <property type="term" value="P:lipopolysaccharide biosynthetic process"/>
    <property type="evidence" value="ECO:0007669"/>
    <property type="project" value="UniProtKB-UniRule"/>
</dbReference>
<dbReference type="NCBIfam" id="TIGR02207">
    <property type="entry name" value="lipid_A_htrB"/>
    <property type="match status" value="1"/>
</dbReference>
<gene>
    <name evidence="9" type="primary">lpxL</name>
    <name evidence="10" type="ORF">BFW38_12905</name>
</gene>
<evidence type="ECO:0000256" key="6">
    <source>
        <dbReference type="ARBA" id="ARBA00022989"/>
    </source>
</evidence>
<keyword evidence="4 9" id="KW-0812">Transmembrane</keyword>
<keyword evidence="3 9" id="KW-0808">Transferase</keyword>
<feature type="short sequence motif" description="HXXXXD motif" evidence="9">
    <location>
        <begin position="131"/>
        <end position="136"/>
    </location>
</feature>
<evidence type="ECO:0000256" key="3">
    <source>
        <dbReference type="ARBA" id="ARBA00022679"/>
    </source>
</evidence>
<comment type="caution">
    <text evidence="10">The sequence shown here is derived from an EMBL/GenBank/DDBJ whole genome shotgun (WGS) entry which is preliminary data.</text>
</comment>
<comment type="similarity">
    <text evidence="9">Belongs to the LpxL/LpxM/LpxP family.</text>
</comment>
<comment type="subcellular location">
    <subcellularLocation>
        <location evidence="9">Cell inner membrane</location>
        <topology evidence="9">Single-pass membrane protein</topology>
    </subcellularLocation>
</comment>
<evidence type="ECO:0000256" key="5">
    <source>
        <dbReference type="ARBA" id="ARBA00022985"/>
    </source>
</evidence>
<dbReference type="UniPathway" id="UPA00030"/>
<keyword evidence="2 9" id="KW-0997">Cell inner membrane</keyword>
<evidence type="ECO:0000256" key="1">
    <source>
        <dbReference type="ARBA" id="ARBA00022475"/>
    </source>
</evidence>
<dbReference type="EC" id="2.3.1.241" evidence="9"/>
<dbReference type="Pfam" id="PF03279">
    <property type="entry name" value="Lip_A_acyltrans"/>
    <property type="match status" value="1"/>
</dbReference>
<keyword evidence="7 9" id="KW-0472">Membrane</keyword>
<name>A0A1E2VBC2_9GAMM</name>
<organism evidence="10 11">
    <name type="scientific">Terasakiispira papahanaumokuakeensis</name>
    <dbReference type="NCBI Taxonomy" id="197479"/>
    <lineage>
        <taxon>Bacteria</taxon>
        <taxon>Pseudomonadati</taxon>
        <taxon>Pseudomonadota</taxon>
        <taxon>Gammaproteobacteria</taxon>
        <taxon>Oceanospirillales</taxon>
        <taxon>Terasakiispira</taxon>
    </lineage>
</organism>
<keyword evidence="11" id="KW-1185">Reference proteome</keyword>
<dbReference type="RefSeq" id="WP_068999279.1">
    <property type="nucleotide sequence ID" value="NZ_MDTQ01000001.1"/>
</dbReference>
<dbReference type="PANTHER" id="PTHR30606">
    <property type="entry name" value="LIPID A BIOSYNTHESIS LAUROYL ACYLTRANSFERASE"/>
    <property type="match status" value="1"/>
</dbReference>
<evidence type="ECO:0000313" key="10">
    <source>
        <dbReference type="EMBL" id="ODC04297.1"/>
    </source>
</evidence>
<evidence type="ECO:0000256" key="7">
    <source>
        <dbReference type="ARBA" id="ARBA00023136"/>
    </source>
</evidence>
<comment type="pathway">
    <text evidence="9">Bacterial outer membrane biogenesis; lipopolysaccharide biosynthesis.</text>
</comment>
<proteinExistence type="inferred from homology"/>
<evidence type="ECO:0000313" key="11">
    <source>
        <dbReference type="Proteomes" id="UP000094291"/>
    </source>
</evidence>
<keyword evidence="6 9" id="KW-1133">Transmembrane helix</keyword>
<keyword evidence="1 9" id="KW-1003">Cell membrane</keyword>
<protein>
    <recommendedName>
        <fullName evidence="9">Lipid A biosynthesis acyltransferase</fullName>
        <ecNumber evidence="9">2.3.1.241</ecNumber>
    </recommendedName>
    <alternativeName>
        <fullName evidence="9">Kdo(2)-lipid IV(A) acyltransferase</fullName>
    </alternativeName>
</protein>
<evidence type="ECO:0000256" key="2">
    <source>
        <dbReference type="ARBA" id="ARBA00022519"/>
    </source>
</evidence>
<comment type="catalytic activity">
    <reaction evidence="9">
        <text>an alpha-Kdo-(2-&gt;4)-alpha-Kdo-(2-&gt;6)-lipid IVA + a fatty acyl-[ACP] = an alpha-Kdo-(2-&gt;4)-alpha-Kdo-(2-&gt;6)-(acyl)-lipid IVA + holo-[ACP]</text>
        <dbReference type="Rhea" id="RHEA:69396"/>
        <dbReference type="Rhea" id="RHEA-COMP:9685"/>
        <dbReference type="Rhea" id="RHEA-COMP:14125"/>
        <dbReference type="ChEBI" id="CHEBI:64479"/>
        <dbReference type="ChEBI" id="CHEBI:138651"/>
        <dbReference type="ChEBI" id="CHEBI:176429"/>
        <dbReference type="ChEBI" id="CHEBI:176430"/>
        <dbReference type="EC" id="2.3.1.241"/>
    </reaction>
</comment>
<dbReference type="CDD" id="cd07984">
    <property type="entry name" value="LPLAT_LABLAT-like"/>
    <property type="match status" value="1"/>
</dbReference>
<accession>A0A1E2VBC2</accession>
<dbReference type="InterPro" id="IPR004960">
    <property type="entry name" value="LipA_acyltrans"/>
</dbReference>
<dbReference type="HAMAP" id="MF_01942">
    <property type="entry name" value="Lipid_A_LpxL_LpxP"/>
    <property type="match status" value="1"/>
</dbReference>
<dbReference type="GO" id="GO:0005886">
    <property type="term" value="C:plasma membrane"/>
    <property type="evidence" value="ECO:0007669"/>
    <property type="project" value="UniProtKB-SubCell"/>
</dbReference>
<keyword evidence="8 9" id="KW-0012">Acyltransferase</keyword>
<evidence type="ECO:0000256" key="9">
    <source>
        <dbReference type="HAMAP-Rule" id="MF_01942"/>
    </source>
</evidence>